<comment type="caution">
    <text evidence="2">The sequence shown here is derived from an EMBL/GenBank/DDBJ whole genome shotgun (WGS) entry which is preliminary data.</text>
</comment>
<dbReference type="EMBL" id="REGN01002425">
    <property type="protein sequence ID" value="RNA28175.1"/>
    <property type="molecule type" value="Genomic_DNA"/>
</dbReference>
<feature type="transmembrane region" description="Helical" evidence="1">
    <location>
        <begin position="47"/>
        <end position="75"/>
    </location>
</feature>
<keyword evidence="1" id="KW-0812">Transmembrane</keyword>
<feature type="transmembrane region" description="Helical" evidence="1">
    <location>
        <begin position="21"/>
        <end position="41"/>
    </location>
</feature>
<proteinExistence type="predicted"/>
<keyword evidence="1" id="KW-0472">Membrane</keyword>
<feature type="transmembrane region" description="Helical" evidence="1">
    <location>
        <begin position="113"/>
        <end position="131"/>
    </location>
</feature>
<name>A0A3M7RXV5_BRAPC</name>
<protein>
    <submittedName>
        <fullName evidence="2">Uncharacterized protein</fullName>
    </submittedName>
</protein>
<keyword evidence="3" id="KW-1185">Reference proteome</keyword>
<dbReference type="Proteomes" id="UP000276133">
    <property type="component" value="Unassembled WGS sequence"/>
</dbReference>
<keyword evidence="1" id="KW-1133">Transmembrane helix</keyword>
<dbReference type="AlphaFoldDB" id="A0A3M7RXV5"/>
<evidence type="ECO:0000313" key="2">
    <source>
        <dbReference type="EMBL" id="RNA28175.1"/>
    </source>
</evidence>
<sequence length="166" mass="20087">MNSIYVLFTEFCQIVDRLLDILRLCHVLWLCGHILRLRVWLKYVLNLRLFISLGLVGINYLWLLIDILLLLWLSVNNLVRRLLAVDNLWRLAPIYIDNIFLRGLINIDYFFPLFWWIVNINNLFPLLWWIVNIDNLFLRFGSRSVHNLDKFFRILVNYQCPLQVLI</sequence>
<evidence type="ECO:0000313" key="3">
    <source>
        <dbReference type="Proteomes" id="UP000276133"/>
    </source>
</evidence>
<reference evidence="2 3" key="1">
    <citation type="journal article" date="2018" name="Sci. Rep.">
        <title>Genomic signatures of local adaptation to the degree of environmental predictability in rotifers.</title>
        <authorList>
            <person name="Franch-Gras L."/>
            <person name="Hahn C."/>
            <person name="Garcia-Roger E.M."/>
            <person name="Carmona M.J."/>
            <person name="Serra M."/>
            <person name="Gomez A."/>
        </authorList>
    </citation>
    <scope>NUCLEOTIDE SEQUENCE [LARGE SCALE GENOMIC DNA]</scope>
    <source>
        <strain evidence="2">HYR1</strain>
    </source>
</reference>
<gene>
    <name evidence="2" type="ORF">BpHYR1_031070</name>
</gene>
<organism evidence="2 3">
    <name type="scientific">Brachionus plicatilis</name>
    <name type="common">Marine rotifer</name>
    <name type="synonym">Brachionus muelleri</name>
    <dbReference type="NCBI Taxonomy" id="10195"/>
    <lineage>
        <taxon>Eukaryota</taxon>
        <taxon>Metazoa</taxon>
        <taxon>Spiralia</taxon>
        <taxon>Gnathifera</taxon>
        <taxon>Rotifera</taxon>
        <taxon>Eurotatoria</taxon>
        <taxon>Monogononta</taxon>
        <taxon>Pseudotrocha</taxon>
        <taxon>Ploima</taxon>
        <taxon>Brachionidae</taxon>
        <taxon>Brachionus</taxon>
    </lineage>
</organism>
<accession>A0A3M7RXV5</accession>
<evidence type="ECO:0000256" key="1">
    <source>
        <dbReference type="SAM" id="Phobius"/>
    </source>
</evidence>